<keyword evidence="9" id="KW-1185">Reference proteome</keyword>
<dbReference type="GO" id="GO:0016020">
    <property type="term" value="C:membrane"/>
    <property type="evidence" value="ECO:0007669"/>
    <property type="project" value="UniProtKB-SubCell"/>
</dbReference>
<sequence>MELGISQLLLGGGGGRERAAAYYYGGSEHDFSDDRSCHSSGNSSYSDPPPRGRTAEEVMSENGQRQDYASRAGRYPRHGVPAISVSSRESTNGVVGKEKHYDYDDDDDTDYAAEFPPSSSPAAPPPGGARAGSLAATADAGKGGYGSNDKFKVLGWDMSNYSRRSQFLISASGTFGFSLVYGYLQELISVTLCNRKLGLFLALAQFSGYTVLSYFFRKLDYAAGRNRAAGSGGGGACGPAGQSSSSSSFSFGAMSLSMRMRRKPAQSSIVGGGGGGGCDRMTSRNTIPLEMYIALSVLRAIDLGMTNLAMQYVNYPAKTIMKSTRVVFTMMFGVIVSKKRYGPTDYCIVGVMVIGLAMFFHADANTSAVFNPLGIIMLTISLLCDGAISNLSEALMNQYEVGQDEYIFRLYSIATCFICIAAGVKGDLRDGLAYLTRPGTLREIEEGLEPTWSVLGKAFTIAILALSGFLGSSCSAAITKSFGALTSSITSTARKATTIFLSFALFPNNKCTLEHVGGIFFFIASLVAKSLRHSKRGKGGSHHRRHVQQSLDKEDNYHSTTAALSDLGRDGSIVITDASNENAPLICSSPAYLRRNVGDDFV</sequence>
<evidence type="ECO:0008006" key="10">
    <source>
        <dbReference type="Google" id="ProtNLM"/>
    </source>
</evidence>
<dbReference type="PANTHER" id="PTHR10778:SF8">
    <property type="entry name" value="ADENOSINE 3'-PHOSPHO 5'-PHOSPHOSULFATE TRANSPORTER 2"/>
    <property type="match status" value="1"/>
</dbReference>
<gene>
    <name evidence="8" type="ORF">ACHAW5_006113</name>
</gene>
<dbReference type="InterPro" id="IPR013657">
    <property type="entry name" value="SCL35B1-4/HUT1"/>
</dbReference>
<feature type="compositionally biased region" description="Polar residues" evidence="6">
    <location>
        <begin position="84"/>
        <end position="93"/>
    </location>
</feature>
<comment type="subcellular location">
    <subcellularLocation>
        <location evidence="1">Membrane</location>
        <topology evidence="1">Multi-pass membrane protein</topology>
    </subcellularLocation>
</comment>
<evidence type="ECO:0000256" key="5">
    <source>
        <dbReference type="ARBA" id="ARBA00023136"/>
    </source>
</evidence>
<feature type="region of interest" description="Disordered" evidence="6">
    <location>
        <begin position="26"/>
        <end position="134"/>
    </location>
</feature>
<dbReference type="PANTHER" id="PTHR10778">
    <property type="entry name" value="SOLUTE CARRIER FAMILY 35 MEMBER B"/>
    <property type="match status" value="1"/>
</dbReference>
<feature type="transmembrane region" description="Helical" evidence="7">
    <location>
        <begin position="167"/>
        <end position="185"/>
    </location>
</feature>
<dbReference type="Proteomes" id="UP001530315">
    <property type="component" value="Unassembled WGS sequence"/>
</dbReference>
<name>A0ABD3NV30_9STRA</name>
<evidence type="ECO:0000256" key="3">
    <source>
        <dbReference type="ARBA" id="ARBA00022692"/>
    </source>
</evidence>
<proteinExistence type="predicted"/>
<evidence type="ECO:0000256" key="2">
    <source>
        <dbReference type="ARBA" id="ARBA00022448"/>
    </source>
</evidence>
<evidence type="ECO:0000256" key="4">
    <source>
        <dbReference type="ARBA" id="ARBA00022989"/>
    </source>
</evidence>
<dbReference type="Pfam" id="PF08449">
    <property type="entry name" value="UAA"/>
    <property type="match status" value="1"/>
</dbReference>
<dbReference type="EMBL" id="JALLAZ020001203">
    <property type="protein sequence ID" value="KAL3778716.1"/>
    <property type="molecule type" value="Genomic_DNA"/>
</dbReference>
<organism evidence="8 9">
    <name type="scientific">Stephanodiscus triporus</name>
    <dbReference type="NCBI Taxonomy" id="2934178"/>
    <lineage>
        <taxon>Eukaryota</taxon>
        <taxon>Sar</taxon>
        <taxon>Stramenopiles</taxon>
        <taxon>Ochrophyta</taxon>
        <taxon>Bacillariophyta</taxon>
        <taxon>Coscinodiscophyceae</taxon>
        <taxon>Thalassiosirophycidae</taxon>
        <taxon>Stephanodiscales</taxon>
        <taxon>Stephanodiscaceae</taxon>
        <taxon>Stephanodiscus</taxon>
    </lineage>
</organism>
<feature type="transmembrane region" description="Helical" evidence="7">
    <location>
        <begin position="197"/>
        <end position="216"/>
    </location>
</feature>
<keyword evidence="3 7" id="KW-0812">Transmembrane</keyword>
<feature type="transmembrane region" description="Helical" evidence="7">
    <location>
        <begin position="344"/>
        <end position="362"/>
    </location>
</feature>
<reference evidence="8 9" key="1">
    <citation type="submission" date="2024-10" db="EMBL/GenBank/DDBJ databases">
        <title>Updated reference genomes for cyclostephanoid diatoms.</title>
        <authorList>
            <person name="Roberts W.R."/>
            <person name="Alverson A.J."/>
        </authorList>
    </citation>
    <scope>NUCLEOTIDE SEQUENCE [LARGE SCALE GENOMIC DNA]</scope>
    <source>
        <strain evidence="8 9">AJA276-08</strain>
    </source>
</reference>
<keyword evidence="4 7" id="KW-1133">Transmembrane helix</keyword>
<feature type="transmembrane region" description="Helical" evidence="7">
    <location>
        <begin position="368"/>
        <end position="385"/>
    </location>
</feature>
<feature type="compositionally biased region" description="Basic and acidic residues" evidence="6">
    <location>
        <begin position="27"/>
        <end position="37"/>
    </location>
</feature>
<keyword evidence="5 7" id="KW-0472">Membrane</keyword>
<keyword evidence="2" id="KW-0813">Transport</keyword>
<feature type="compositionally biased region" description="Pro residues" evidence="6">
    <location>
        <begin position="118"/>
        <end position="127"/>
    </location>
</feature>
<evidence type="ECO:0000313" key="9">
    <source>
        <dbReference type="Proteomes" id="UP001530315"/>
    </source>
</evidence>
<protein>
    <recommendedName>
        <fullName evidence="10">Sugar phosphate transporter domain-containing protein</fullName>
    </recommendedName>
</protein>
<evidence type="ECO:0000256" key="6">
    <source>
        <dbReference type="SAM" id="MobiDB-lite"/>
    </source>
</evidence>
<evidence type="ECO:0000313" key="8">
    <source>
        <dbReference type="EMBL" id="KAL3778716.1"/>
    </source>
</evidence>
<feature type="transmembrane region" description="Helical" evidence="7">
    <location>
        <begin position="406"/>
        <end position="424"/>
    </location>
</feature>
<accession>A0ABD3NV30</accession>
<comment type="caution">
    <text evidence="8">The sequence shown here is derived from an EMBL/GenBank/DDBJ whole genome shotgun (WGS) entry which is preliminary data.</text>
</comment>
<evidence type="ECO:0000256" key="7">
    <source>
        <dbReference type="SAM" id="Phobius"/>
    </source>
</evidence>
<evidence type="ECO:0000256" key="1">
    <source>
        <dbReference type="ARBA" id="ARBA00004141"/>
    </source>
</evidence>
<dbReference type="AlphaFoldDB" id="A0ABD3NV30"/>